<dbReference type="VEuPathDB" id="TriTrypDB:TvY486_0904210"/>
<dbReference type="GO" id="GO:0016791">
    <property type="term" value="F:phosphatase activity"/>
    <property type="evidence" value="ECO:0007669"/>
    <property type="project" value="TreeGrafter"/>
</dbReference>
<name>G0U2U6_TRYVY</name>
<dbReference type="InterPro" id="IPR029033">
    <property type="entry name" value="His_PPase_superfam"/>
</dbReference>
<dbReference type="EMBL" id="HE573025">
    <property type="protein sequence ID" value="CCC50600.1"/>
    <property type="molecule type" value="Genomic_DNA"/>
</dbReference>
<dbReference type="PANTHER" id="PTHR48100:SF33">
    <property type="entry name" value="PEPTIDASE S54 RHOMBOID DOMAIN-CONTAINING PROTEIN"/>
    <property type="match status" value="1"/>
</dbReference>
<dbReference type="InterPro" id="IPR050275">
    <property type="entry name" value="PGM_Phosphatase"/>
</dbReference>
<dbReference type="InterPro" id="IPR013078">
    <property type="entry name" value="His_Pase_superF_clade-1"/>
</dbReference>
<proteinExistence type="predicted"/>
<reference evidence="1" key="1">
    <citation type="journal article" date="2012" name="Proc. Natl. Acad. Sci. U.S.A.">
        <title>Antigenic diversity is generated by distinct evolutionary mechanisms in African trypanosome species.</title>
        <authorList>
            <person name="Jackson A.P."/>
            <person name="Berry A."/>
            <person name="Aslett M."/>
            <person name="Allison H.C."/>
            <person name="Burton P."/>
            <person name="Vavrova-Anderson J."/>
            <person name="Brown R."/>
            <person name="Browne H."/>
            <person name="Corton N."/>
            <person name="Hauser H."/>
            <person name="Gamble J."/>
            <person name="Gilderthorp R."/>
            <person name="Marcello L."/>
            <person name="McQuillan J."/>
            <person name="Otto T.D."/>
            <person name="Quail M.A."/>
            <person name="Sanders M.J."/>
            <person name="van Tonder A."/>
            <person name="Ginger M.L."/>
            <person name="Field M.C."/>
            <person name="Barry J.D."/>
            <person name="Hertz-Fowler C."/>
            <person name="Berriman M."/>
        </authorList>
    </citation>
    <scope>NUCLEOTIDE SEQUENCE</scope>
    <source>
        <strain evidence="1">Y486</strain>
    </source>
</reference>
<accession>G0U2U6</accession>
<sequence length="335" mass="37150">MLVYLLLVPILIVGVKVTPAFQPFLLKMAVYLNGLYFMIVTNDLPKKFRGSNYIGSQASEQKRTRRVIRMVFIRHGQSVWNSLFNSYNLGWPARAASAILDETRYLFTDPLGSVIIDSPLSAKGRQEANELAEFVRSAKDKISFDTTSSVVVCSNLRRAMETAVIGLGPRIFSSGERIVIDSSLQEASRNIDAQTLSTEPGMITPSKMGKLNTPQSLGSVFDARLNAGNKSRHANVYRRMDDFVTRLFGEASQKSYVPAAGAHLGNAALKEVIVVGHSGYFRCFLRRFLPSASNHVIKSKKLQNCGVVAFDLVRNESTCEVYIDESTITVLYKGF</sequence>
<dbReference type="GO" id="GO:0005829">
    <property type="term" value="C:cytosol"/>
    <property type="evidence" value="ECO:0007669"/>
    <property type="project" value="TreeGrafter"/>
</dbReference>
<dbReference type="Gene3D" id="3.40.50.1240">
    <property type="entry name" value="Phosphoglycerate mutase-like"/>
    <property type="match status" value="1"/>
</dbReference>
<evidence type="ECO:0000313" key="1">
    <source>
        <dbReference type="EMBL" id="CCC50600.1"/>
    </source>
</evidence>
<dbReference type="CDD" id="cd07067">
    <property type="entry name" value="HP_PGM_like"/>
    <property type="match status" value="1"/>
</dbReference>
<organism evidence="1">
    <name type="scientific">Trypanosoma vivax (strain Y486)</name>
    <dbReference type="NCBI Taxonomy" id="1055687"/>
    <lineage>
        <taxon>Eukaryota</taxon>
        <taxon>Discoba</taxon>
        <taxon>Euglenozoa</taxon>
        <taxon>Kinetoplastea</taxon>
        <taxon>Metakinetoplastina</taxon>
        <taxon>Trypanosomatida</taxon>
        <taxon>Trypanosomatidae</taxon>
        <taxon>Trypanosoma</taxon>
        <taxon>Duttonella</taxon>
    </lineage>
</organism>
<dbReference type="OMA" id="LWFRAFF"/>
<protein>
    <submittedName>
        <fullName evidence="1">Uncharacterized protein</fullName>
    </submittedName>
</protein>
<dbReference type="SUPFAM" id="SSF53254">
    <property type="entry name" value="Phosphoglycerate mutase-like"/>
    <property type="match status" value="1"/>
</dbReference>
<dbReference type="PANTHER" id="PTHR48100">
    <property type="entry name" value="BROAD-SPECIFICITY PHOSPHATASE YOR283W-RELATED"/>
    <property type="match status" value="1"/>
</dbReference>
<dbReference type="AlphaFoldDB" id="G0U2U6"/>
<dbReference type="Pfam" id="PF00300">
    <property type="entry name" value="His_Phos_1"/>
    <property type="match status" value="1"/>
</dbReference>
<gene>
    <name evidence="1" type="ORF">TVY486_0904210</name>
</gene>
<dbReference type="SMART" id="SM00855">
    <property type="entry name" value="PGAM"/>
    <property type="match status" value="1"/>
</dbReference>